<evidence type="ECO:0000256" key="8">
    <source>
        <dbReference type="ARBA" id="ARBA00024603"/>
    </source>
</evidence>
<evidence type="ECO:0000313" key="12">
    <source>
        <dbReference type="EMBL" id="SVA14580.1"/>
    </source>
</evidence>
<dbReference type="InterPro" id="IPR001567">
    <property type="entry name" value="Pept_M3A_M3B_dom"/>
</dbReference>
<evidence type="ECO:0000256" key="1">
    <source>
        <dbReference type="ARBA" id="ARBA00001947"/>
    </source>
</evidence>
<evidence type="ECO:0000256" key="4">
    <source>
        <dbReference type="ARBA" id="ARBA00022723"/>
    </source>
</evidence>
<feature type="domain" description="Oligopeptidase A N-terminal" evidence="11">
    <location>
        <begin position="3"/>
        <end position="120"/>
    </location>
</feature>
<dbReference type="EMBL" id="UINC01004473">
    <property type="protein sequence ID" value="SVA14580.1"/>
    <property type="molecule type" value="Genomic_DNA"/>
</dbReference>
<feature type="domain" description="Peptidase M3A/M3B catalytic" evidence="10">
    <location>
        <begin position="193"/>
        <end position="649"/>
    </location>
</feature>
<keyword evidence="6" id="KW-0862">Zinc</keyword>
<comment type="similarity">
    <text evidence="2">Belongs to the peptidase M3 family.</text>
</comment>
<dbReference type="Pfam" id="PF19310">
    <property type="entry name" value="TOP_N"/>
    <property type="match status" value="1"/>
</dbReference>
<dbReference type="InterPro" id="IPR045666">
    <property type="entry name" value="OpdA_N"/>
</dbReference>
<dbReference type="Gene3D" id="3.40.390.10">
    <property type="entry name" value="Collagenase (Catalytic Domain)"/>
    <property type="match status" value="1"/>
</dbReference>
<comment type="cofactor">
    <cofactor evidence="1">
        <name>Zn(2+)</name>
        <dbReference type="ChEBI" id="CHEBI:29105"/>
    </cofactor>
</comment>
<dbReference type="Pfam" id="PF01432">
    <property type="entry name" value="Peptidase_M3"/>
    <property type="match status" value="1"/>
</dbReference>
<evidence type="ECO:0000259" key="10">
    <source>
        <dbReference type="Pfam" id="PF01432"/>
    </source>
</evidence>
<keyword evidence="5" id="KW-0378">Hydrolase</keyword>
<proteinExistence type="inferred from homology"/>
<evidence type="ECO:0000259" key="11">
    <source>
        <dbReference type="Pfam" id="PF19310"/>
    </source>
</evidence>
<evidence type="ECO:0000256" key="3">
    <source>
        <dbReference type="ARBA" id="ARBA00022670"/>
    </source>
</evidence>
<evidence type="ECO:0000256" key="9">
    <source>
        <dbReference type="ARBA" id="ARBA00026100"/>
    </source>
</evidence>
<dbReference type="EC" id="3.4.24.70" evidence="9"/>
<evidence type="ECO:0000256" key="6">
    <source>
        <dbReference type="ARBA" id="ARBA00022833"/>
    </source>
</evidence>
<evidence type="ECO:0000256" key="5">
    <source>
        <dbReference type="ARBA" id="ARBA00022801"/>
    </source>
</evidence>
<dbReference type="InterPro" id="IPR024080">
    <property type="entry name" value="Neurolysin/TOP_N"/>
</dbReference>
<dbReference type="SUPFAM" id="SSF55486">
    <property type="entry name" value="Metalloproteases ('zincins'), catalytic domain"/>
    <property type="match status" value="1"/>
</dbReference>
<keyword evidence="4" id="KW-0479">Metal-binding</keyword>
<keyword evidence="3" id="KW-0645">Protease</keyword>
<dbReference type="Gene3D" id="1.10.1370.10">
    <property type="entry name" value="Neurolysin, domain 3"/>
    <property type="match status" value="1"/>
</dbReference>
<accession>A0A381TEQ9</accession>
<dbReference type="PANTHER" id="PTHR11804:SF84">
    <property type="entry name" value="SACCHAROLYSIN"/>
    <property type="match status" value="1"/>
</dbReference>
<dbReference type="Gene3D" id="1.20.1050.40">
    <property type="entry name" value="Endopeptidase. Chain P, domain 1"/>
    <property type="match status" value="1"/>
</dbReference>
<evidence type="ECO:0000256" key="2">
    <source>
        <dbReference type="ARBA" id="ARBA00006040"/>
    </source>
</evidence>
<gene>
    <name evidence="12" type="ORF">METZ01_LOCUS67434</name>
</gene>
<dbReference type="PANTHER" id="PTHR11804">
    <property type="entry name" value="PROTEASE M3 THIMET OLIGOPEPTIDASE-RELATED"/>
    <property type="match status" value="1"/>
</dbReference>
<evidence type="ECO:0000256" key="7">
    <source>
        <dbReference type="ARBA" id="ARBA00023049"/>
    </source>
</evidence>
<dbReference type="GO" id="GO:0046872">
    <property type="term" value="F:metal ion binding"/>
    <property type="evidence" value="ECO:0007669"/>
    <property type="project" value="UniProtKB-KW"/>
</dbReference>
<dbReference type="CDD" id="cd06456">
    <property type="entry name" value="M3A_DCP"/>
    <property type="match status" value="1"/>
</dbReference>
<keyword evidence="7" id="KW-0482">Metalloprotease</keyword>
<dbReference type="InterPro" id="IPR045090">
    <property type="entry name" value="Pept_M3A_M3B"/>
</dbReference>
<name>A0A381TEQ9_9ZZZZ</name>
<protein>
    <recommendedName>
        <fullName evidence="9">oligopeptidase A</fullName>
        <ecNumber evidence="9">3.4.24.70</ecNumber>
    </recommendedName>
</protein>
<sequence length="652" mass="74361">MAENRAQIKALESVSNQANWNDFVAPLDHIEERLGRLWATVSHLNAVCDSEDLRRAYEAALEKWTTYQTEVSQNRDLFAGFKRIEESRELDSLDLAKQKTVGNAIRDFRLGGVELEGAARQRFADIATELAALSNRFEQNLLDATDGWHLDLTEEVDLEGLPESSRALALQAAKLAGIEGWRFTLQASAFIPFMMFSSRRELRRKMYHAYTTRASDCGPNAGEWDNSVVMDRILELRSEQAVLLGYDQYVDYALVTRMATTSSTVQNFLDDLVQRTRSYARKDLEELAKFAAQEEPNTKLEVWDLPYWSERLRQSRYKFSQEEVRPFFPLPRVLEGMFEVARKLFGIVVRPAASKPQVWHPDAMFFEILDDTENVCAQFYLDVYARANKRGGAWMADCIGRYRKLDGSLQTPVALLTCNFAPPVDDKPSLLTHEDVLTLFHEFGHGLHHMLTKVDEPAVAGINGVPWDAVELPSQFLENWCWESAALDLISEHFESGERLPAELLQKLRDARNFQSGLRMVRQLEFSVFDLRLHSRLENKGKQSIQDVLDKVRRDVAVVQPPSFNRFQHSFSHIFAGGYAAGYYSYKWAEVLSADAFGRFEEQGLFDRDSGRAFLTEILEQGGVRDPLAMFVAFRGRKPSVDTLLRHLGLAG</sequence>
<dbReference type="InterPro" id="IPR024077">
    <property type="entry name" value="Neurolysin/TOP_dom2"/>
</dbReference>
<dbReference type="InterPro" id="IPR034005">
    <property type="entry name" value="M3A_DCP"/>
</dbReference>
<dbReference type="GO" id="GO:0005829">
    <property type="term" value="C:cytosol"/>
    <property type="evidence" value="ECO:0007669"/>
    <property type="project" value="UniProtKB-ARBA"/>
</dbReference>
<comment type="catalytic activity">
    <reaction evidence="8">
        <text>Hydrolysis of oligopeptides, with broad specificity. Gly or Ala commonly occur as P1 or P1' residues, but more distant residues are also important, as is shown by the fact that Z-Gly-Pro-Gly-|-Gly-Pro-Ala is cleaved, but not Z-(Gly)(5).</text>
        <dbReference type="EC" id="3.4.24.70"/>
    </reaction>
</comment>
<dbReference type="GO" id="GO:0006518">
    <property type="term" value="P:peptide metabolic process"/>
    <property type="evidence" value="ECO:0007669"/>
    <property type="project" value="TreeGrafter"/>
</dbReference>
<organism evidence="12">
    <name type="scientific">marine metagenome</name>
    <dbReference type="NCBI Taxonomy" id="408172"/>
    <lineage>
        <taxon>unclassified sequences</taxon>
        <taxon>metagenomes</taxon>
        <taxon>ecological metagenomes</taxon>
    </lineage>
</organism>
<dbReference type="AlphaFoldDB" id="A0A381TEQ9"/>
<dbReference type="InterPro" id="IPR024079">
    <property type="entry name" value="MetalloPept_cat_dom_sf"/>
</dbReference>
<dbReference type="GO" id="GO:0006508">
    <property type="term" value="P:proteolysis"/>
    <property type="evidence" value="ECO:0007669"/>
    <property type="project" value="UniProtKB-KW"/>
</dbReference>
<dbReference type="GO" id="GO:0004222">
    <property type="term" value="F:metalloendopeptidase activity"/>
    <property type="evidence" value="ECO:0007669"/>
    <property type="project" value="UniProtKB-EC"/>
</dbReference>
<dbReference type="FunFam" id="3.40.390.10:FF:000009">
    <property type="entry name" value="Oligopeptidase A"/>
    <property type="match status" value="1"/>
</dbReference>
<reference evidence="12" key="1">
    <citation type="submission" date="2018-05" db="EMBL/GenBank/DDBJ databases">
        <authorList>
            <person name="Lanie J.A."/>
            <person name="Ng W.-L."/>
            <person name="Kazmierczak K.M."/>
            <person name="Andrzejewski T.M."/>
            <person name="Davidsen T.M."/>
            <person name="Wayne K.J."/>
            <person name="Tettelin H."/>
            <person name="Glass J.I."/>
            <person name="Rusch D."/>
            <person name="Podicherti R."/>
            <person name="Tsui H.-C.T."/>
            <person name="Winkler M.E."/>
        </authorList>
    </citation>
    <scope>NUCLEOTIDE SEQUENCE</scope>
</reference>